<feature type="domain" description="Reverse transcriptase Ty1/copia-type" evidence="2">
    <location>
        <begin position="59"/>
        <end position="185"/>
    </location>
</feature>
<dbReference type="OrthoDB" id="1917367at2759"/>
<dbReference type="Pfam" id="PF07727">
    <property type="entry name" value="RVT_2"/>
    <property type="match status" value="1"/>
</dbReference>
<keyword evidence="4" id="KW-1185">Reference proteome</keyword>
<evidence type="ECO:0000256" key="1">
    <source>
        <dbReference type="SAM" id="MobiDB-lite"/>
    </source>
</evidence>
<evidence type="ECO:0000313" key="3">
    <source>
        <dbReference type="EMBL" id="KAD3066628.1"/>
    </source>
</evidence>
<feature type="region of interest" description="Disordered" evidence="1">
    <location>
        <begin position="1"/>
        <end position="54"/>
    </location>
</feature>
<dbReference type="SUPFAM" id="SSF56672">
    <property type="entry name" value="DNA/RNA polymerases"/>
    <property type="match status" value="1"/>
</dbReference>
<dbReference type="InterPro" id="IPR013103">
    <property type="entry name" value="RVT_2"/>
</dbReference>
<name>A0A5N6LYH0_9ASTR</name>
<dbReference type="AlphaFoldDB" id="A0A5N6LYH0"/>
<organism evidence="3 4">
    <name type="scientific">Mikania micrantha</name>
    <name type="common">bitter vine</name>
    <dbReference type="NCBI Taxonomy" id="192012"/>
    <lineage>
        <taxon>Eukaryota</taxon>
        <taxon>Viridiplantae</taxon>
        <taxon>Streptophyta</taxon>
        <taxon>Embryophyta</taxon>
        <taxon>Tracheophyta</taxon>
        <taxon>Spermatophyta</taxon>
        <taxon>Magnoliopsida</taxon>
        <taxon>eudicotyledons</taxon>
        <taxon>Gunneridae</taxon>
        <taxon>Pentapetalae</taxon>
        <taxon>asterids</taxon>
        <taxon>campanulids</taxon>
        <taxon>Asterales</taxon>
        <taxon>Asteraceae</taxon>
        <taxon>Asteroideae</taxon>
        <taxon>Heliantheae alliance</taxon>
        <taxon>Eupatorieae</taxon>
        <taxon>Mikania</taxon>
    </lineage>
</organism>
<evidence type="ECO:0000313" key="4">
    <source>
        <dbReference type="Proteomes" id="UP000326396"/>
    </source>
</evidence>
<protein>
    <recommendedName>
        <fullName evidence="2">Reverse transcriptase Ty1/copia-type domain-containing protein</fullName>
    </recommendedName>
</protein>
<reference evidence="3 4" key="1">
    <citation type="submission" date="2019-05" db="EMBL/GenBank/DDBJ databases">
        <title>Mikania micrantha, genome provides insights into the molecular mechanism of rapid growth.</title>
        <authorList>
            <person name="Liu B."/>
        </authorList>
    </citation>
    <scope>NUCLEOTIDE SEQUENCE [LARGE SCALE GENOMIC DNA]</scope>
    <source>
        <strain evidence="3">NLD-2019</strain>
        <tissue evidence="3">Leaf</tissue>
    </source>
</reference>
<dbReference type="InterPro" id="IPR043502">
    <property type="entry name" value="DNA/RNA_pol_sf"/>
</dbReference>
<sequence length="185" mass="21032">MTSEQGGAKTGEQKHTNFETTTSGTYALHPRINRGVLPKRYSPQRENKGSSEMQALERNNTWEKRPLPPGKKTVGCRWVCSVKYKPDGTIERYRARLVVKGYAQAFGIDYLETFSPVAKIDTIRILFFIAANKGWPLHQFDVRNAFLHGYFKEVYMSALSGFTEGFKKGEVCLLKKSLYALKQSP</sequence>
<gene>
    <name evidence="3" type="ORF">E3N88_34508</name>
</gene>
<dbReference type="Proteomes" id="UP000326396">
    <property type="component" value="Linkage Group LG7"/>
</dbReference>
<dbReference type="EMBL" id="SZYD01000017">
    <property type="protein sequence ID" value="KAD3066628.1"/>
    <property type="molecule type" value="Genomic_DNA"/>
</dbReference>
<proteinExistence type="predicted"/>
<accession>A0A5N6LYH0</accession>
<evidence type="ECO:0000259" key="2">
    <source>
        <dbReference type="Pfam" id="PF07727"/>
    </source>
</evidence>
<comment type="caution">
    <text evidence="3">The sequence shown here is derived from an EMBL/GenBank/DDBJ whole genome shotgun (WGS) entry which is preliminary data.</text>
</comment>